<dbReference type="AlphaFoldDB" id="A0AA35QXW0"/>
<dbReference type="Proteomes" id="UP001174909">
    <property type="component" value="Unassembled WGS sequence"/>
</dbReference>
<protein>
    <submittedName>
        <fullName evidence="2">Uncharacterized protein</fullName>
    </submittedName>
</protein>
<evidence type="ECO:0000256" key="1">
    <source>
        <dbReference type="SAM" id="MobiDB-lite"/>
    </source>
</evidence>
<evidence type="ECO:0000313" key="3">
    <source>
        <dbReference type="Proteomes" id="UP001174909"/>
    </source>
</evidence>
<feature type="compositionally biased region" description="Low complexity" evidence="1">
    <location>
        <begin position="27"/>
        <end position="41"/>
    </location>
</feature>
<dbReference type="EMBL" id="CASHTH010000252">
    <property type="protein sequence ID" value="CAI7995663.1"/>
    <property type="molecule type" value="Genomic_DNA"/>
</dbReference>
<gene>
    <name evidence="2" type="ORF">GBAR_LOCUS1728</name>
</gene>
<feature type="compositionally biased region" description="Basic and acidic residues" evidence="1">
    <location>
        <begin position="42"/>
        <end position="53"/>
    </location>
</feature>
<proteinExistence type="predicted"/>
<feature type="region of interest" description="Disordered" evidence="1">
    <location>
        <begin position="27"/>
        <end position="56"/>
    </location>
</feature>
<accession>A0AA35QXW0</accession>
<reference evidence="2" key="1">
    <citation type="submission" date="2023-03" db="EMBL/GenBank/DDBJ databases">
        <authorList>
            <person name="Steffen K."/>
            <person name="Cardenas P."/>
        </authorList>
    </citation>
    <scope>NUCLEOTIDE SEQUENCE</scope>
</reference>
<evidence type="ECO:0000313" key="2">
    <source>
        <dbReference type="EMBL" id="CAI7995663.1"/>
    </source>
</evidence>
<comment type="caution">
    <text evidence="2">The sequence shown here is derived from an EMBL/GenBank/DDBJ whole genome shotgun (WGS) entry which is preliminary data.</text>
</comment>
<organism evidence="2 3">
    <name type="scientific">Geodia barretti</name>
    <name type="common">Barrett's horny sponge</name>
    <dbReference type="NCBI Taxonomy" id="519541"/>
    <lineage>
        <taxon>Eukaryota</taxon>
        <taxon>Metazoa</taxon>
        <taxon>Porifera</taxon>
        <taxon>Demospongiae</taxon>
        <taxon>Heteroscleromorpha</taxon>
        <taxon>Tetractinellida</taxon>
        <taxon>Astrophorina</taxon>
        <taxon>Geodiidae</taxon>
        <taxon>Geodia</taxon>
    </lineage>
</organism>
<keyword evidence="3" id="KW-1185">Reference proteome</keyword>
<name>A0AA35QXW0_GEOBA</name>
<sequence>MRTGIKRGVAQHVLACSRRLSLVVMSRSSSKTKLNSSGSRSSLKEKGKKRGAEVVEPDGGEVVEEVVEQLSWKVLGKTETAQLAGIDDPHQIAGRLAAVLGLGQYEESLSEAALVDCYVATY</sequence>